<organism evidence="3 4">
    <name type="scientific">Psychrobacter phenylpyruvicus</name>
    <dbReference type="NCBI Taxonomy" id="29432"/>
    <lineage>
        <taxon>Bacteria</taxon>
        <taxon>Pseudomonadati</taxon>
        <taxon>Pseudomonadota</taxon>
        <taxon>Gammaproteobacteria</taxon>
        <taxon>Moraxellales</taxon>
        <taxon>Moraxellaceae</taxon>
        <taxon>Psychrobacter</taxon>
    </lineage>
</organism>
<dbReference type="GO" id="GO:0005886">
    <property type="term" value="C:plasma membrane"/>
    <property type="evidence" value="ECO:0007669"/>
    <property type="project" value="TreeGrafter"/>
</dbReference>
<dbReference type="RefSeq" id="WP_051584494.1">
    <property type="nucleotide sequence ID" value="NZ_CAJHAQ010000001.1"/>
</dbReference>
<dbReference type="PANTHER" id="PTHR30336">
    <property type="entry name" value="INNER MEMBRANE PROTEIN, PROBABLE PERMEASE"/>
    <property type="match status" value="1"/>
</dbReference>
<feature type="transmembrane region" description="Helical" evidence="1">
    <location>
        <begin position="65"/>
        <end position="88"/>
    </location>
</feature>
<name>A0A379LL77_9GAMM</name>
<dbReference type="CDD" id="cd06259">
    <property type="entry name" value="YdcF-like"/>
    <property type="match status" value="1"/>
</dbReference>
<keyword evidence="1" id="KW-0472">Membrane</keyword>
<evidence type="ECO:0000259" key="2">
    <source>
        <dbReference type="Pfam" id="PF02698"/>
    </source>
</evidence>
<accession>A0A379LL77</accession>
<dbReference type="Proteomes" id="UP000254123">
    <property type="component" value="Unassembled WGS sequence"/>
</dbReference>
<keyword evidence="1" id="KW-1133">Transmembrane helix</keyword>
<sequence length="260" mass="29114">MLNIIRALLLVIGLVLTIDCTLLIAADKINFGTVMPFLIGVVFITHAVFWFKIQHLLSRHQYLRTIWKTLWAIFGIWLVSFIIFAFTLHSHIKQPNEPLETVDAIIILGGGIQDGVPTPTLASRLDTAVPLIREQPEAIVITSGGVGIGETRSEGEAMAHYLYALHGIPFEDIYQEKKSTSTEENFLFSKKILADKGISLDDPIAIVTSDFHIPRSKAIAEQQGFTHIVTLASPTPLATRYNSWFREYFAYISGWILGEY</sequence>
<dbReference type="Pfam" id="PF02698">
    <property type="entry name" value="DUF218"/>
    <property type="match status" value="1"/>
</dbReference>
<dbReference type="InterPro" id="IPR014729">
    <property type="entry name" value="Rossmann-like_a/b/a_fold"/>
</dbReference>
<proteinExistence type="predicted"/>
<dbReference type="AlphaFoldDB" id="A0A379LL77"/>
<keyword evidence="1" id="KW-0812">Transmembrane</keyword>
<evidence type="ECO:0000313" key="3">
    <source>
        <dbReference type="EMBL" id="SUD90647.1"/>
    </source>
</evidence>
<feature type="domain" description="DUF218" evidence="2">
    <location>
        <begin position="103"/>
        <end position="249"/>
    </location>
</feature>
<dbReference type="InterPro" id="IPR003848">
    <property type="entry name" value="DUF218"/>
</dbReference>
<reference evidence="3 4" key="1">
    <citation type="submission" date="2018-06" db="EMBL/GenBank/DDBJ databases">
        <authorList>
            <consortium name="Pathogen Informatics"/>
            <person name="Doyle S."/>
        </authorList>
    </citation>
    <scope>NUCLEOTIDE SEQUENCE [LARGE SCALE GENOMIC DNA]</scope>
    <source>
        <strain evidence="3 4">NCTC10526</strain>
    </source>
</reference>
<evidence type="ECO:0000256" key="1">
    <source>
        <dbReference type="SAM" id="Phobius"/>
    </source>
</evidence>
<keyword evidence="4" id="KW-1185">Reference proteome</keyword>
<dbReference type="InterPro" id="IPR051599">
    <property type="entry name" value="Cell_Envelope_Assoc"/>
</dbReference>
<gene>
    <name evidence="3" type="ORF">NCTC10526_00989</name>
</gene>
<feature type="transmembrane region" description="Helical" evidence="1">
    <location>
        <begin position="35"/>
        <end position="53"/>
    </location>
</feature>
<dbReference type="GO" id="GO:0000270">
    <property type="term" value="P:peptidoglycan metabolic process"/>
    <property type="evidence" value="ECO:0007669"/>
    <property type="project" value="TreeGrafter"/>
</dbReference>
<evidence type="ECO:0000313" key="4">
    <source>
        <dbReference type="Proteomes" id="UP000254123"/>
    </source>
</evidence>
<dbReference type="EMBL" id="UGVC01000001">
    <property type="protein sequence ID" value="SUD90647.1"/>
    <property type="molecule type" value="Genomic_DNA"/>
</dbReference>
<dbReference type="PANTHER" id="PTHR30336:SF4">
    <property type="entry name" value="ENVELOPE BIOGENESIS FACTOR ELYC"/>
    <property type="match status" value="1"/>
</dbReference>
<protein>
    <submittedName>
        <fullName evidence="3">DUF218 domain</fullName>
    </submittedName>
</protein>
<dbReference type="GO" id="GO:0043164">
    <property type="term" value="P:Gram-negative-bacterium-type cell wall biogenesis"/>
    <property type="evidence" value="ECO:0007669"/>
    <property type="project" value="TreeGrafter"/>
</dbReference>
<dbReference type="STRING" id="1123034.GCA_000685805_01985"/>
<dbReference type="Gene3D" id="3.40.50.620">
    <property type="entry name" value="HUPs"/>
    <property type="match status" value="1"/>
</dbReference>